<dbReference type="KEGG" id="pyc:TQ32_02605"/>
<feature type="transmembrane region" description="Helical" evidence="2">
    <location>
        <begin position="6"/>
        <end position="23"/>
    </location>
</feature>
<evidence type="ECO:0008006" key="5">
    <source>
        <dbReference type="Google" id="ProtNLM"/>
    </source>
</evidence>
<proteinExistence type="predicted"/>
<keyword evidence="2" id="KW-1133">Transmembrane helix</keyword>
<feature type="coiled-coil region" evidence="1">
    <location>
        <begin position="135"/>
        <end position="176"/>
    </location>
</feature>
<accession>A0A127B7Y8</accession>
<gene>
    <name evidence="3" type="ORF">TQ32_02605</name>
</gene>
<organism evidence="3 4">
    <name type="scientific">Pyrococcus kukulkanii</name>
    <dbReference type="NCBI Taxonomy" id="1609559"/>
    <lineage>
        <taxon>Archaea</taxon>
        <taxon>Methanobacteriati</taxon>
        <taxon>Methanobacteriota</taxon>
        <taxon>Thermococci</taxon>
        <taxon>Thermococcales</taxon>
        <taxon>Thermococcaceae</taxon>
        <taxon>Pyrococcus</taxon>
    </lineage>
</organism>
<reference evidence="3 4" key="2">
    <citation type="journal article" date="2016" name="Int. J. Syst. Evol. Microbiol.">
        <title>Pyrococcus kukulkanii sp. nov., a hyperthermophilic, piezophilic archaeon isolated from a deep-sea hydrothermal vent.</title>
        <authorList>
            <person name="Callac N."/>
            <person name="Oger P."/>
            <person name="Lesongeur F."/>
            <person name="Rattray J.E."/>
            <person name="Vannier P."/>
            <person name="Michoud G."/>
            <person name="Beauverger M."/>
            <person name="Gayet N."/>
            <person name="Rouxel O."/>
            <person name="Jebbar M."/>
            <person name="Godfroy A."/>
        </authorList>
    </citation>
    <scope>NUCLEOTIDE SEQUENCE [LARGE SCALE GENOMIC DNA]</scope>
    <source>
        <strain evidence="3 4">NCB100</strain>
    </source>
</reference>
<keyword evidence="2" id="KW-0472">Membrane</keyword>
<reference evidence="4" key="1">
    <citation type="submission" date="2015-02" db="EMBL/GenBank/DDBJ databases">
        <title>Pyrococcus kukulkanii sp. nov., a novel hyperthermophilic archaeon isolated from a deep-sea hydrothermal vent at the Guaymas Basin.</title>
        <authorList>
            <person name="Oger P.M."/>
            <person name="Callac N."/>
            <person name="Jebbar M."/>
            <person name="Godfroy A."/>
        </authorList>
    </citation>
    <scope>NUCLEOTIDE SEQUENCE [LARGE SCALE GENOMIC DNA]</scope>
    <source>
        <strain evidence="4">NCB100</strain>
    </source>
</reference>
<evidence type="ECO:0000256" key="1">
    <source>
        <dbReference type="SAM" id="Coils"/>
    </source>
</evidence>
<evidence type="ECO:0000313" key="4">
    <source>
        <dbReference type="Proteomes" id="UP000070587"/>
    </source>
</evidence>
<dbReference type="Proteomes" id="UP000070587">
    <property type="component" value="Chromosome"/>
</dbReference>
<dbReference type="GeneID" id="28490689"/>
<keyword evidence="1" id="KW-0175">Coiled coil</keyword>
<name>A0A127B7Y8_9EURY</name>
<dbReference type="EMBL" id="CP010835">
    <property type="protein sequence ID" value="AMM53502.1"/>
    <property type="molecule type" value="Genomic_DNA"/>
</dbReference>
<feature type="coiled-coil region" evidence="1">
    <location>
        <begin position="42"/>
        <end position="73"/>
    </location>
</feature>
<evidence type="ECO:0000313" key="3">
    <source>
        <dbReference type="EMBL" id="AMM53502.1"/>
    </source>
</evidence>
<protein>
    <recommendedName>
        <fullName evidence="5">SAP domain-containing protein</fullName>
    </recommendedName>
</protein>
<keyword evidence="2" id="KW-0812">Transmembrane</keyword>
<dbReference type="RefSeq" id="WP_068320727.1">
    <property type="nucleotide sequence ID" value="NZ_CP010835.1"/>
</dbReference>
<dbReference type="STRING" id="1609559.TQ32_02605"/>
<dbReference type="PATRIC" id="fig|1609559.3.peg.531"/>
<evidence type="ECO:0000256" key="2">
    <source>
        <dbReference type="SAM" id="Phobius"/>
    </source>
</evidence>
<dbReference type="AlphaFoldDB" id="A0A127B7Y8"/>
<sequence>MVDFSQILGIIVVAAILWFFLKVKEAEMSGELDEWKVAKRRKREIEMRIAEISEEIERKEAEVERTISEAEFRVKVDILMKLKMSQLKAICTALGLGCPSTRRKDELVEYMASKMSLDQVKEWAWKYKVASREQIGAFNKLKKSLLNELERFKAEKEAEIEELEKEMKEVEEKIKRRF</sequence>